<evidence type="ECO:0000256" key="1">
    <source>
        <dbReference type="SAM" id="MobiDB-lite"/>
    </source>
</evidence>
<feature type="compositionally biased region" description="Low complexity" evidence="1">
    <location>
        <begin position="125"/>
        <end position="137"/>
    </location>
</feature>
<evidence type="ECO:0000256" key="2">
    <source>
        <dbReference type="SAM" id="SignalP"/>
    </source>
</evidence>
<feature type="region of interest" description="Disordered" evidence="1">
    <location>
        <begin position="34"/>
        <end position="56"/>
    </location>
</feature>
<proteinExistence type="predicted"/>
<feature type="signal peptide" evidence="2">
    <location>
        <begin position="1"/>
        <end position="23"/>
    </location>
</feature>
<evidence type="ECO:0008006" key="4">
    <source>
        <dbReference type="Google" id="ProtNLM"/>
    </source>
</evidence>
<feature type="chain" id="PRO_5031370950" description="1-alkyl-2-acetylglycerophosphocholine esterase" evidence="2">
    <location>
        <begin position="24"/>
        <end position="555"/>
    </location>
</feature>
<sequence>MRVVTVWSSGCILSSLLYSSTHTVTCTLALSQNNNPKCTSSSSSSYSSPDRGKPTMRRDTFMKWSATASAVAASVLTGSTSTFAYAPPNFPQGGPPPENDGNNSNNKFKRKTSDGAFDPKVTKASTTTSSSSSFSSSKRMSPVLKAPPQRPTVAYRSLKIDMDEFGVNVPVAMWYPAVATATGDVTTTTTTAGKRKRIGGGSVVRPGQPIMDYPSLRYVMPNSSTANAATTDDIIAATYSHRISLKRIGQLLAGWDFIPEFVSKDFTLTPTMNMQYNDVDTSSSTEFTTEMTTMMTTPMVGEYVMNGEQVKLPEKGPVVLLAHGYLGSRFDLSHLAEELANQGFICISPEYPESLASSYPRKEGLDRGKITSRIFDILETDLKITPTSRAVIGHSLGCGTAMSTGDDTWTRVLIAGFPVMRNGMAPKGPVLLLSSTNDGAVSAGRVLSALPPEYVRLDEDFIKGLAYDAAKGSPTKLPQKSALIFNRPDAPNHISYLANGVNEAMISLLSPLLPVAKALNIPVLDFDKYQDSRDSKQTADIVIPLVTAYLKQMML</sequence>
<dbReference type="AlphaFoldDB" id="A0A7S1ZB46"/>
<keyword evidence="2" id="KW-0732">Signal</keyword>
<dbReference type="InterPro" id="IPR029058">
    <property type="entry name" value="AB_hydrolase_fold"/>
</dbReference>
<feature type="region of interest" description="Disordered" evidence="1">
    <location>
        <begin position="86"/>
        <end position="150"/>
    </location>
</feature>
<evidence type="ECO:0000313" key="3">
    <source>
        <dbReference type="EMBL" id="CAD9333398.1"/>
    </source>
</evidence>
<dbReference type="SUPFAM" id="SSF53474">
    <property type="entry name" value="alpha/beta-Hydrolases"/>
    <property type="match status" value="1"/>
</dbReference>
<dbReference type="Gene3D" id="3.40.50.1820">
    <property type="entry name" value="alpha/beta hydrolase"/>
    <property type="match status" value="1"/>
</dbReference>
<organism evidence="3">
    <name type="scientific">Ditylum brightwellii</name>
    <dbReference type="NCBI Taxonomy" id="49249"/>
    <lineage>
        <taxon>Eukaryota</taxon>
        <taxon>Sar</taxon>
        <taxon>Stramenopiles</taxon>
        <taxon>Ochrophyta</taxon>
        <taxon>Bacillariophyta</taxon>
        <taxon>Mediophyceae</taxon>
        <taxon>Lithodesmiophycidae</taxon>
        <taxon>Lithodesmiales</taxon>
        <taxon>Lithodesmiaceae</taxon>
        <taxon>Ditylum</taxon>
    </lineage>
</organism>
<protein>
    <recommendedName>
        <fullName evidence="4">1-alkyl-2-acetylglycerophosphocholine esterase</fullName>
    </recommendedName>
</protein>
<reference evidence="3" key="1">
    <citation type="submission" date="2021-01" db="EMBL/GenBank/DDBJ databases">
        <authorList>
            <person name="Corre E."/>
            <person name="Pelletier E."/>
            <person name="Niang G."/>
            <person name="Scheremetjew M."/>
            <person name="Finn R."/>
            <person name="Kale V."/>
            <person name="Holt S."/>
            <person name="Cochrane G."/>
            <person name="Meng A."/>
            <person name="Brown T."/>
            <person name="Cohen L."/>
        </authorList>
    </citation>
    <scope>NUCLEOTIDE SEQUENCE</scope>
    <source>
        <strain evidence="3">Pop2</strain>
    </source>
</reference>
<feature type="compositionally biased region" description="Pro residues" evidence="1">
    <location>
        <begin position="88"/>
        <end position="98"/>
    </location>
</feature>
<accession>A0A7S1ZB46</accession>
<gene>
    <name evidence="3" type="ORF">DBRI1063_LOCUS12786</name>
</gene>
<dbReference type="EMBL" id="HBGN01020063">
    <property type="protein sequence ID" value="CAD9333398.1"/>
    <property type="molecule type" value="Transcribed_RNA"/>
</dbReference>
<dbReference type="Pfam" id="PF03403">
    <property type="entry name" value="PAF-AH_p_II"/>
    <property type="match status" value="1"/>
</dbReference>
<name>A0A7S1ZB46_9STRA</name>